<dbReference type="Pfam" id="PF04962">
    <property type="entry name" value="KduI"/>
    <property type="match status" value="1"/>
</dbReference>
<dbReference type="GO" id="GO:0102482">
    <property type="term" value="F:5-deoxy-D-glucuronate isomerase activity"/>
    <property type="evidence" value="ECO:0007669"/>
    <property type="project" value="UniProtKB-EC"/>
</dbReference>
<keyword evidence="1 3" id="KW-0413">Isomerase</keyword>
<keyword evidence="4" id="KW-1185">Reference proteome</keyword>
<feature type="region of interest" description="Disordered" evidence="2">
    <location>
        <begin position="294"/>
        <end position="323"/>
    </location>
</feature>
<dbReference type="OrthoDB" id="9799936at2"/>
<dbReference type="InterPro" id="IPR024203">
    <property type="entry name" value="Deoxy-glucuronate_isom_IolB"/>
</dbReference>
<dbReference type="PIRSF" id="PIRSF036628">
    <property type="entry name" value="IolB"/>
    <property type="match status" value="1"/>
</dbReference>
<dbReference type="InterPro" id="IPR014710">
    <property type="entry name" value="RmlC-like_jellyroll"/>
</dbReference>
<reference evidence="3 4" key="1">
    <citation type="submission" date="2019-09" db="EMBL/GenBank/DDBJ databases">
        <title>Phylogeny of genus Pseudoclavibacter and closely related genus.</title>
        <authorList>
            <person name="Li Y."/>
        </authorList>
    </citation>
    <scope>NUCLEOTIDE SEQUENCE [LARGE SCALE GENOMIC DNA]</scope>
    <source>
        <strain evidence="3 4">DSM 23821</strain>
    </source>
</reference>
<comment type="caution">
    <text evidence="3">The sequence shown here is derived from an EMBL/GenBank/DDBJ whole genome shotgun (WGS) entry which is preliminary data.</text>
</comment>
<sequence length="323" mass="34582">MSTTNEWFHTKGSLAQGDWETVVDASLPGWAHTGLRIAQLDETGRLTLESGDVERIVIPLTGSFTVDVEDAGERSSIALAGRPSVFDGPADVLYLPVGAAGTIRLTERNAASPDGSGRVAVAEAPATERFPLRHITKAETPVELRGAGRSSRQVHNFGTVAGLDAQKFIVCEVITPAENWSSYPAHKHDVENPGHETSLEEIYYFETAVSRGLDTPAEADPVGLFATYSSEAGDIDTNAIVRSGDVALVPFGYHGPAAAAPGYDLYYLNVMAGPGPERAWLISDDPAHGWVRESWEGQDVDPRLPYTDRTENAGSAPAPTKEN</sequence>
<gene>
    <name evidence="3" type="primary">iolB</name>
    <name evidence="3" type="ORF">F8O01_15480</name>
</gene>
<accession>A0A7J5BN01</accession>
<dbReference type="PANTHER" id="PTHR39193">
    <property type="entry name" value="5-DEOXY-GLUCURONATE ISOMERASE"/>
    <property type="match status" value="1"/>
</dbReference>
<evidence type="ECO:0000256" key="1">
    <source>
        <dbReference type="ARBA" id="ARBA00023235"/>
    </source>
</evidence>
<dbReference type="EMBL" id="WBJZ01000024">
    <property type="protein sequence ID" value="KAB1653265.1"/>
    <property type="molecule type" value="Genomic_DNA"/>
</dbReference>
<feature type="compositionally biased region" description="Basic and acidic residues" evidence="2">
    <location>
        <begin position="294"/>
        <end position="311"/>
    </location>
</feature>
<dbReference type="EC" id="5.3.1.30" evidence="3"/>
<dbReference type="PANTHER" id="PTHR39193:SF1">
    <property type="entry name" value="5-DEOXY-GLUCURONATE ISOMERASE"/>
    <property type="match status" value="1"/>
</dbReference>
<evidence type="ECO:0000256" key="2">
    <source>
        <dbReference type="SAM" id="MobiDB-lite"/>
    </source>
</evidence>
<dbReference type="Proteomes" id="UP000467240">
    <property type="component" value="Unassembled WGS sequence"/>
</dbReference>
<evidence type="ECO:0000313" key="3">
    <source>
        <dbReference type="EMBL" id="KAB1653265.1"/>
    </source>
</evidence>
<protein>
    <submittedName>
        <fullName evidence="3">5-deoxy-glucuronate isomerase</fullName>
        <ecNumber evidence="3">5.3.1.30</ecNumber>
    </submittedName>
</protein>
<name>A0A7J5BN01_9MICO</name>
<dbReference type="GO" id="GO:0019310">
    <property type="term" value="P:inositol catabolic process"/>
    <property type="evidence" value="ECO:0007669"/>
    <property type="project" value="InterPro"/>
</dbReference>
<dbReference type="InterPro" id="IPR021120">
    <property type="entry name" value="KduI/IolB_isomerase"/>
</dbReference>
<proteinExistence type="predicted"/>
<dbReference type="NCBIfam" id="TIGR04378">
    <property type="entry name" value="myo_inos_iolB"/>
    <property type="match status" value="1"/>
</dbReference>
<dbReference type="GO" id="GO:0008880">
    <property type="term" value="F:glucuronate isomerase activity"/>
    <property type="evidence" value="ECO:0007669"/>
    <property type="project" value="InterPro"/>
</dbReference>
<dbReference type="InterPro" id="IPR011051">
    <property type="entry name" value="RmlC_Cupin_sf"/>
</dbReference>
<dbReference type="Gene3D" id="2.60.120.10">
    <property type="entry name" value="Jelly Rolls"/>
    <property type="match status" value="2"/>
</dbReference>
<dbReference type="RefSeq" id="WP_158041814.1">
    <property type="nucleotide sequence ID" value="NZ_JACCFV010000001.1"/>
</dbReference>
<organism evidence="3 4">
    <name type="scientific">Pseudoclavibacter chungangensis</name>
    <dbReference type="NCBI Taxonomy" id="587635"/>
    <lineage>
        <taxon>Bacteria</taxon>
        <taxon>Bacillati</taxon>
        <taxon>Actinomycetota</taxon>
        <taxon>Actinomycetes</taxon>
        <taxon>Micrococcales</taxon>
        <taxon>Microbacteriaceae</taxon>
        <taxon>Pseudoclavibacter</taxon>
    </lineage>
</organism>
<dbReference type="SUPFAM" id="SSF51182">
    <property type="entry name" value="RmlC-like cupins"/>
    <property type="match status" value="1"/>
</dbReference>
<dbReference type="AlphaFoldDB" id="A0A7J5BN01"/>
<evidence type="ECO:0000313" key="4">
    <source>
        <dbReference type="Proteomes" id="UP000467240"/>
    </source>
</evidence>